<dbReference type="InterPro" id="IPR001270">
    <property type="entry name" value="ClpA/B"/>
</dbReference>
<dbReference type="InterPro" id="IPR027417">
    <property type="entry name" value="P-loop_NTPase"/>
</dbReference>
<dbReference type="EMBL" id="UINC01099979">
    <property type="protein sequence ID" value="SVC59670.1"/>
    <property type="molecule type" value="Genomic_DNA"/>
</dbReference>
<dbReference type="InterPro" id="IPR050130">
    <property type="entry name" value="ClpA_ClpB"/>
</dbReference>
<dbReference type="InterPro" id="IPR003959">
    <property type="entry name" value="ATPase_AAA_core"/>
</dbReference>
<feature type="non-terminal residue" evidence="4">
    <location>
        <position position="1"/>
    </location>
</feature>
<feature type="domain" description="AAA+ ATPase" evidence="3">
    <location>
        <begin position="59"/>
        <end position="203"/>
    </location>
</feature>
<accession>A0A382NG37</accession>
<evidence type="ECO:0000256" key="2">
    <source>
        <dbReference type="ARBA" id="ARBA00022840"/>
    </source>
</evidence>
<dbReference type="Pfam" id="PF07724">
    <property type="entry name" value="AAA_2"/>
    <property type="match status" value="1"/>
</dbReference>
<proteinExistence type="predicted"/>
<reference evidence="4" key="1">
    <citation type="submission" date="2018-05" db="EMBL/GenBank/DDBJ databases">
        <authorList>
            <person name="Lanie J.A."/>
            <person name="Ng W.-L."/>
            <person name="Kazmierczak K.M."/>
            <person name="Andrzejewski T.M."/>
            <person name="Davidsen T.M."/>
            <person name="Wayne K.J."/>
            <person name="Tettelin H."/>
            <person name="Glass J.I."/>
            <person name="Rusch D."/>
            <person name="Podicherti R."/>
            <person name="Tsui H.-C.T."/>
            <person name="Winkler M.E."/>
        </authorList>
    </citation>
    <scope>NUCLEOTIDE SEQUENCE</scope>
</reference>
<keyword evidence="1" id="KW-0547">Nucleotide-binding</keyword>
<protein>
    <recommendedName>
        <fullName evidence="3">AAA+ ATPase domain-containing protein</fullName>
    </recommendedName>
</protein>
<dbReference type="InterPro" id="IPR003593">
    <property type="entry name" value="AAA+_ATPase"/>
</dbReference>
<dbReference type="GO" id="GO:0005737">
    <property type="term" value="C:cytoplasm"/>
    <property type="evidence" value="ECO:0007669"/>
    <property type="project" value="TreeGrafter"/>
</dbReference>
<evidence type="ECO:0000313" key="4">
    <source>
        <dbReference type="EMBL" id="SVC59670.1"/>
    </source>
</evidence>
<organism evidence="4">
    <name type="scientific">marine metagenome</name>
    <dbReference type="NCBI Taxonomy" id="408172"/>
    <lineage>
        <taxon>unclassified sequences</taxon>
        <taxon>metagenomes</taxon>
        <taxon>ecological metagenomes</taxon>
    </lineage>
</organism>
<evidence type="ECO:0000259" key="3">
    <source>
        <dbReference type="SMART" id="SM00382"/>
    </source>
</evidence>
<dbReference type="AlphaFoldDB" id="A0A382NG37"/>
<dbReference type="SMART" id="SM00382">
    <property type="entry name" value="AAA"/>
    <property type="match status" value="1"/>
</dbReference>
<gene>
    <name evidence="4" type="ORF">METZ01_LOCUS312524</name>
</gene>
<evidence type="ECO:0000256" key="1">
    <source>
        <dbReference type="ARBA" id="ARBA00022741"/>
    </source>
</evidence>
<dbReference type="GO" id="GO:0005524">
    <property type="term" value="F:ATP binding"/>
    <property type="evidence" value="ECO:0007669"/>
    <property type="project" value="UniProtKB-KW"/>
</dbReference>
<dbReference type="PANTHER" id="PTHR11638:SF18">
    <property type="entry name" value="HEAT SHOCK PROTEIN 104"/>
    <property type="match status" value="1"/>
</dbReference>
<keyword evidence="2" id="KW-0067">ATP-binding</keyword>
<sequence length="318" mass="36101">AASMKAAQVPDWIIQKDFSVLKELPDKIRSRFIGQDEALNGVVRLSRIGYGGGRTDEKPVASIMFAGPTGTGKTYLSKLLSKGLGLKMITMDMTTYRSSVSMDRFLSVMTDNLTINPHAVYVFEEIDKANVQVLDRLYFLLDEGIFYDRNQKPMYARGCFVIMTTNTGYDIIVKNRDKGNVRELFELALLDRFRPSFLNRFDEIAMFRPFTDPEYIDMAKLHIRLKADGMKETYNWNLTVDDAIHSLIARESRSLTFGARPTLRMINGILSLGVTNYQIEKAPLEEGSNINLELLSAEDQRFRLSVEGGDSLDYQVNL</sequence>
<dbReference type="PANTHER" id="PTHR11638">
    <property type="entry name" value="ATP-DEPENDENT CLP PROTEASE"/>
    <property type="match status" value="1"/>
</dbReference>
<dbReference type="Gene3D" id="3.40.50.300">
    <property type="entry name" value="P-loop containing nucleotide triphosphate hydrolases"/>
    <property type="match status" value="1"/>
</dbReference>
<name>A0A382NG37_9ZZZZ</name>
<dbReference type="GO" id="GO:0034605">
    <property type="term" value="P:cellular response to heat"/>
    <property type="evidence" value="ECO:0007669"/>
    <property type="project" value="TreeGrafter"/>
</dbReference>
<dbReference type="PRINTS" id="PR00300">
    <property type="entry name" value="CLPPROTEASEA"/>
</dbReference>
<dbReference type="GO" id="GO:0016887">
    <property type="term" value="F:ATP hydrolysis activity"/>
    <property type="evidence" value="ECO:0007669"/>
    <property type="project" value="InterPro"/>
</dbReference>
<dbReference type="SUPFAM" id="SSF52540">
    <property type="entry name" value="P-loop containing nucleoside triphosphate hydrolases"/>
    <property type="match status" value="1"/>
</dbReference>